<evidence type="ECO:0000313" key="1">
    <source>
        <dbReference type="EMBL" id="CAG8642484.1"/>
    </source>
</evidence>
<dbReference type="EMBL" id="CAJVPP010004041">
    <property type="protein sequence ID" value="CAG8642484.1"/>
    <property type="molecule type" value="Genomic_DNA"/>
</dbReference>
<proteinExistence type="predicted"/>
<sequence length="55" mass="6106">MFQVYVGDLEGVPSGSKTKKADNIYSVISKMPTTRIDLGKVGKYELSISFCENFI</sequence>
<evidence type="ECO:0000313" key="2">
    <source>
        <dbReference type="Proteomes" id="UP000789375"/>
    </source>
</evidence>
<keyword evidence="2" id="KW-1185">Reference proteome</keyword>
<reference evidence="1" key="1">
    <citation type="submission" date="2021-06" db="EMBL/GenBank/DDBJ databases">
        <authorList>
            <person name="Kallberg Y."/>
            <person name="Tangrot J."/>
            <person name="Rosling A."/>
        </authorList>
    </citation>
    <scope>NUCLEOTIDE SEQUENCE</scope>
    <source>
        <strain evidence="1">87-6 pot B 2015</strain>
    </source>
</reference>
<dbReference type="Proteomes" id="UP000789375">
    <property type="component" value="Unassembled WGS sequence"/>
</dbReference>
<protein>
    <submittedName>
        <fullName evidence="1">1456_t:CDS:1</fullName>
    </submittedName>
</protein>
<accession>A0A9N9DIP8</accession>
<dbReference type="AlphaFoldDB" id="A0A9N9DIP8"/>
<comment type="caution">
    <text evidence="1">The sequence shown here is derived from an EMBL/GenBank/DDBJ whole genome shotgun (WGS) entry which is preliminary data.</text>
</comment>
<gene>
    <name evidence="1" type="ORF">FMOSSE_LOCUS11060</name>
</gene>
<name>A0A9N9DIP8_FUNMO</name>
<organism evidence="1 2">
    <name type="scientific">Funneliformis mosseae</name>
    <name type="common">Endomycorrhizal fungus</name>
    <name type="synonym">Glomus mosseae</name>
    <dbReference type="NCBI Taxonomy" id="27381"/>
    <lineage>
        <taxon>Eukaryota</taxon>
        <taxon>Fungi</taxon>
        <taxon>Fungi incertae sedis</taxon>
        <taxon>Mucoromycota</taxon>
        <taxon>Glomeromycotina</taxon>
        <taxon>Glomeromycetes</taxon>
        <taxon>Glomerales</taxon>
        <taxon>Glomeraceae</taxon>
        <taxon>Funneliformis</taxon>
    </lineage>
</organism>